<proteinExistence type="inferred from homology"/>
<dbReference type="PRINTS" id="PR00056">
    <property type="entry name" value="HSFDOMAIN"/>
</dbReference>
<sequence length="337" mass="38844">MKVAVMEGIVVVKEEEGEEEETAARVHVPLPMSGLHDVGPPPFLTKTFDMVEDGESDSVVSWSRARNSFVVWDSHQLASTLLPRYFKHNNFSSFVRQLNTYGFRKVDPDRWEFANEDFLGGQRHLLKNIKRRRNSSQSSQQQHSMAVPCFESEQLAHSEEIEKLKRDRNILMNEIAKLRQLQQSSRAQVLAMEERVQGTERKQQQTMTFLAKAIHNPTFMQQLVARCEQRELGSPGKKRRLTQKPSFESVEDVSEEVVIEPPDVITDEMIGESIDRGLGFVEEIIWEELMNEDSIAEGGSPEDIQVQVEELVSERCGDWEEDVREMVEQMEYLDSRT</sequence>
<evidence type="ECO:0000259" key="10">
    <source>
        <dbReference type="PROSITE" id="PS00434"/>
    </source>
</evidence>
<evidence type="ECO:0000256" key="3">
    <source>
        <dbReference type="ARBA" id="ARBA00022553"/>
    </source>
</evidence>
<dbReference type="GO" id="GO:0003700">
    <property type="term" value="F:DNA-binding transcription factor activity"/>
    <property type="evidence" value="ECO:0007669"/>
    <property type="project" value="InterPro"/>
</dbReference>
<keyword evidence="4" id="KW-0805">Transcription regulation</keyword>
<evidence type="ECO:0000256" key="6">
    <source>
        <dbReference type="ARBA" id="ARBA00023125"/>
    </source>
</evidence>
<reference evidence="11" key="1">
    <citation type="journal article" date="2023" name="GigaByte">
        <title>Genome assembly of the bearded iris, Iris pallida Lam.</title>
        <authorList>
            <person name="Bruccoleri R.E."/>
            <person name="Oakeley E.J."/>
            <person name="Faust A.M.E."/>
            <person name="Altorfer M."/>
            <person name="Dessus-Babus S."/>
            <person name="Burckhardt D."/>
            <person name="Oertli M."/>
            <person name="Naumann U."/>
            <person name="Petersen F."/>
            <person name="Wong J."/>
        </authorList>
    </citation>
    <scope>NUCLEOTIDE SEQUENCE</scope>
    <source>
        <strain evidence="11">GSM-AAB239-AS_SAM_17_03QT</strain>
    </source>
</reference>
<evidence type="ECO:0000313" key="12">
    <source>
        <dbReference type="Proteomes" id="UP001140949"/>
    </source>
</evidence>
<feature type="domain" description="HSF-type DNA-binding" evidence="10">
    <location>
        <begin position="82"/>
        <end position="106"/>
    </location>
</feature>
<comment type="caution">
    <text evidence="11">The sequence shown here is derived from an EMBL/GenBank/DDBJ whole genome shotgun (WGS) entry which is preliminary data.</text>
</comment>
<evidence type="ECO:0000256" key="5">
    <source>
        <dbReference type="ARBA" id="ARBA00023016"/>
    </source>
</evidence>
<dbReference type="GO" id="GO:0000978">
    <property type="term" value="F:RNA polymerase II cis-regulatory region sequence-specific DNA binding"/>
    <property type="evidence" value="ECO:0007669"/>
    <property type="project" value="TreeGrafter"/>
</dbReference>
<dbReference type="Pfam" id="PF00447">
    <property type="entry name" value="HSF_DNA-bind"/>
    <property type="match status" value="1"/>
</dbReference>
<dbReference type="InterPro" id="IPR036388">
    <property type="entry name" value="WH-like_DNA-bd_sf"/>
</dbReference>
<gene>
    <name evidence="11" type="ORF">M6B38_332875</name>
</gene>
<evidence type="ECO:0000256" key="8">
    <source>
        <dbReference type="ARBA" id="ARBA00023242"/>
    </source>
</evidence>
<keyword evidence="6" id="KW-0238">DNA-binding</keyword>
<comment type="similarity">
    <text evidence="9">Belongs to the HSF family.</text>
</comment>
<keyword evidence="3" id="KW-0597">Phosphoprotein</keyword>
<dbReference type="EMBL" id="JANAVB010013834">
    <property type="protein sequence ID" value="KAJ6834848.1"/>
    <property type="molecule type" value="Genomic_DNA"/>
</dbReference>
<evidence type="ECO:0000256" key="9">
    <source>
        <dbReference type="RuleBase" id="RU004020"/>
    </source>
</evidence>
<dbReference type="GO" id="GO:0034605">
    <property type="term" value="P:cellular response to heat"/>
    <property type="evidence" value="ECO:0007669"/>
    <property type="project" value="TreeGrafter"/>
</dbReference>
<keyword evidence="5" id="KW-0346">Stress response</keyword>
<keyword evidence="12" id="KW-1185">Reference proteome</keyword>
<evidence type="ECO:0000256" key="1">
    <source>
        <dbReference type="ARBA" id="ARBA00004123"/>
    </source>
</evidence>
<dbReference type="SUPFAM" id="SSF46785">
    <property type="entry name" value="Winged helix' DNA-binding domain"/>
    <property type="match status" value="1"/>
</dbReference>
<name>A0AAX6H2J1_IRIPA</name>
<organism evidence="11 12">
    <name type="scientific">Iris pallida</name>
    <name type="common">Sweet iris</name>
    <dbReference type="NCBI Taxonomy" id="29817"/>
    <lineage>
        <taxon>Eukaryota</taxon>
        <taxon>Viridiplantae</taxon>
        <taxon>Streptophyta</taxon>
        <taxon>Embryophyta</taxon>
        <taxon>Tracheophyta</taxon>
        <taxon>Spermatophyta</taxon>
        <taxon>Magnoliopsida</taxon>
        <taxon>Liliopsida</taxon>
        <taxon>Asparagales</taxon>
        <taxon>Iridaceae</taxon>
        <taxon>Iridoideae</taxon>
        <taxon>Irideae</taxon>
        <taxon>Iris</taxon>
    </lineage>
</organism>
<dbReference type="Proteomes" id="UP001140949">
    <property type="component" value="Unassembled WGS sequence"/>
</dbReference>
<dbReference type="GO" id="GO:0006357">
    <property type="term" value="P:regulation of transcription by RNA polymerase II"/>
    <property type="evidence" value="ECO:0007669"/>
    <property type="project" value="TreeGrafter"/>
</dbReference>
<dbReference type="Gene3D" id="1.10.10.10">
    <property type="entry name" value="Winged helix-like DNA-binding domain superfamily/Winged helix DNA-binding domain"/>
    <property type="match status" value="1"/>
</dbReference>
<evidence type="ECO:0000256" key="2">
    <source>
        <dbReference type="ARBA" id="ARBA00011233"/>
    </source>
</evidence>
<reference evidence="11" key="2">
    <citation type="submission" date="2023-04" db="EMBL/GenBank/DDBJ databases">
        <authorList>
            <person name="Bruccoleri R.E."/>
            <person name="Oakeley E.J."/>
            <person name="Faust A.-M."/>
            <person name="Dessus-Babus S."/>
            <person name="Altorfer M."/>
            <person name="Burckhardt D."/>
            <person name="Oertli M."/>
            <person name="Naumann U."/>
            <person name="Petersen F."/>
            <person name="Wong J."/>
        </authorList>
    </citation>
    <scope>NUCLEOTIDE SEQUENCE</scope>
    <source>
        <strain evidence="11">GSM-AAB239-AS_SAM_17_03QT</strain>
        <tissue evidence="11">Leaf</tissue>
    </source>
</reference>
<accession>A0AAX6H2J1</accession>
<comment type="subunit">
    <text evidence="2">Homotrimer.</text>
</comment>
<dbReference type="PANTHER" id="PTHR10015:SF338">
    <property type="entry name" value="HEAT STRESS TRANSCRIPTION FACTOR A-2"/>
    <property type="match status" value="1"/>
</dbReference>
<protein>
    <submittedName>
        <fullName evidence="11">Heat stress transcription factor A-2-like isoform X2</fullName>
    </submittedName>
</protein>
<dbReference type="PROSITE" id="PS00434">
    <property type="entry name" value="HSF_DOMAIN"/>
    <property type="match status" value="1"/>
</dbReference>
<dbReference type="InterPro" id="IPR000232">
    <property type="entry name" value="HSF_DNA-bd"/>
</dbReference>
<dbReference type="AlphaFoldDB" id="A0AAX6H2J1"/>
<evidence type="ECO:0000256" key="4">
    <source>
        <dbReference type="ARBA" id="ARBA00023015"/>
    </source>
</evidence>
<dbReference type="SMART" id="SM00415">
    <property type="entry name" value="HSF"/>
    <property type="match status" value="1"/>
</dbReference>
<dbReference type="PANTHER" id="PTHR10015">
    <property type="entry name" value="HEAT SHOCK TRANSCRIPTION FACTOR"/>
    <property type="match status" value="1"/>
</dbReference>
<evidence type="ECO:0000313" key="11">
    <source>
        <dbReference type="EMBL" id="KAJ6834848.1"/>
    </source>
</evidence>
<dbReference type="InterPro" id="IPR036390">
    <property type="entry name" value="WH_DNA-bd_sf"/>
</dbReference>
<comment type="subcellular location">
    <subcellularLocation>
        <location evidence="1">Nucleus</location>
    </subcellularLocation>
</comment>
<dbReference type="GO" id="GO:0005634">
    <property type="term" value="C:nucleus"/>
    <property type="evidence" value="ECO:0007669"/>
    <property type="project" value="UniProtKB-SubCell"/>
</dbReference>
<evidence type="ECO:0000256" key="7">
    <source>
        <dbReference type="ARBA" id="ARBA00023163"/>
    </source>
</evidence>
<keyword evidence="8" id="KW-0539">Nucleus</keyword>
<keyword evidence="7" id="KW-0804">Transcription</keyword>
<dbReference type="FunFam" id="1.10.10.10:FF:000057">
    <property type="entry name" value="Heat shock transcription factor 1"/>
    <property type="match status" value="1"/>
</dbReference>